<proteinExistence type="predicted"/>
<reference evidence="1" key="1">
    <citation type="submission" date="2016-04" db="EMBL/GenBank/DDBJ databases">
        <authorList>
            <person name="Tabuchi Yagui T.R."/>
        </authorList>
    </citation>
    <scope>NUCLEOTIDE SEQUENCE [LARGE SCALE GENOMIC DNA]</scope>
    <source>
        <strain evidence="1">NIES-26</strain>
    </source>
</reference>
<keyword evidence="2" id="KW-1185">Reference proteome</keyword>
<dbReference type="AlphaFoldDB" id="A0A367RSK3"/>
<comment type="caution">
    <text evidence="1">The sequence shown here is derived from an EMBL/GenBank/DDBJ whole genome shotgun (WGS) entry which is preliminary data.</text>
</comment>
<dbReference type="EMBL" id="LXQD01000090">
    <property type="protein sequence ID" value="RCJ38694.1"/>
    <property type="molecule type" value="Genomic_DNA"/>
</dbReference>
<protein>
    <submittedName>
        <fullName evidence="1">Uncharacterized protein</fullName>
    </submittedName>
</protein>
<dbReference type="Proteomes" id="UP000252107">
    <property type="component" value="Unassembled WGS sequence"/>
</dbReference>
<accession>A0A367RSK3</accession>
<sequence length="61" mass="6512">MCTVVIPKRSPLVVLSNMGIEEPVRWGDSVVVRQRGEALAVLAVPVDSKVLNPKGLGVSLM</sequence>
<name>A0A367RSK3_9NOSO</name>
<evidence type="ECO:0000313" key="2">
    <source>
        <dbReference type="Proteomes" id="UP000252107"/>
    </source>
</evidence>
<evidence type="ECO:0000313" key="1">
    <source>
        <dbReference type="EMBL" id="RCJ38694.1"/>
    </source>
</evidence>
<organism evidence="1 2">
    <name type="scientific">Nostoc minutum NIES-26</name>
    <dbReference type="NCBI Taxonomy" id="1844469"/>
    <lineage>
        <taxon>Bacteria</taxon>
        <taxon>Bacillati</taxon>
        <taxon>Cyanobacteriota</taxon>
        <taxon>Cyanophyceae</taxon>
        <taxon>Nostocales</taxon>
        <taxon>Nostocaceae</taxon>
        <taxon>Nostoc</taxon>
    </lineage>
</organism>
<gene>
    <name evidence="1" type="ORF">A6770_39435</name>
</gene>